<feature type="DNA-binding region" description="H-T-H motif" evidence="2">
    <location>
        <begin position="48"/>
        <end position="67"/>
    </location>
</feature>
<dbReference type="SUPFAM" id="SSF48498">
    <property type="entry name" value="Tetracyclin repressor-like, C-terminal domain"/>
    <property type="match status" value="1"/>
</dbReference>
<dbReference type="EMBL" id="CP046172">
    <property type="protein sequence ID" value="QIS16162.1"/>
    <property type="molecule type" value="Genomic_DNA"/>
</dbReference>
<accession>A0A6G9YSG6</accession>
<dbReference type="GO" id="GO:0000976">
    <property type="term" value="F:transcription cis-regulatory region binding"/>
    <property type="evidence" value="ECO:0007669"/>
    <property type="project" value="TreeGrafter"/>
</dbReference>
<dbReference type="Proteomes" id="UP000503540">
    <property type="component" value="Chromosome"/>
</dbReference>
<dbReference type="PANTHER" id="PTHR30055:SF226">
    <property type="entry name" value="HTH-TYPE TRANSCRIPTIONAL REGULATOR PKSA"/>
    <property type="match status" value="1"/>
</dbReference>
<feature type="domain" description="HTH tetR-type" evidence="4">
    <location>
        <begin position="24"/>
        <end position="85"/>
    </location>
</feature>
<dbReference type="InterPro" id="IPR050109">
    <property type="entry name" value="HTH-type_TetR-like_transc_reg"/>
</dbReference>
<keyword evidence="1 2" id="KW-0238">DNA-binding</keyword>
<dbReference type="PROSITE" id="PS50977">
    <property type="entry name" value="HTH_TETR_2"/>
    <property type="match status" value="1"/>
</dbReference>
<dbReference type="Pfam" id="PF00440">
    <property type="entry name" value="TetR_N"/>
    <property type="match status" value="1"/>
</dbReference>
<dbReference type="GO" id="GO:0003700">
    <property type="term" value="F:DNA-binding transcription factor activity"/>
    <property type="evidence" value="ECO:0007669"/>
    <property type="project" value="TreeGrafter"/>
</dbReference>
<proteinExistence type="predicted"/>
<evidence type="ECO:0000259" key="4">
    <source>
        <dbReference type="PROSITE" id="PS50977"/>
    </source>
</evidence>
<dbReference type="InterPro" id="IPR036271">
    <property type="entry name" value="Tet_transcr_reg_TetR-rel_C_sf"/>
</dbReference>
<protein>
    <submittedName>
        <fullName evidence="5">TetR family transcriptional regulator</fullName>
    </submittedName>
</protein>
<reference evidence="5 6" key="1">
    <citation type="journal article" date="2019" name="ACS Chem. Biol.">
        <title>Identification and Mobilization of a Cryptic Antibiotic Biosynthesis Gene Locus from a Human-Pathogenic Nocardia Isolate.</title>
        <authorList>
            <person name="Herisse M."/>
            <person name="Ishida K."/>
            <person name="Porter J.L."/>
            <person name="Howden B."/>
            <person name="Hertweck C."/>
            <person name="Stinear T.P."/>
            <person name="Pidot S.J."/>
        </authorList>
    </citation>
    <scope>NUCLEOTIDE SEQUENCE [LARGE SCALE GENOMIC DNA]</scope>
    <source>
        <strain evidence="5 6">AUSMDU00012717</strain>
    </source>
</reference>
<dbReference type="SUPFAM" id="SSF46689">
    <property type="entry name" value="Homeodomain-like"/>
    <property type="match status" value="1"/>
</dbReference>
<evidence type="ECO:0000313" key="5">
    <source>
        <dbReference type="EMBL" id="QIS16162.1"/>
    </source>
</evidence>
<keyword evidence="6" id="KW-1185">Reference proteome</keyword>
<evidence type="ECO:0000256" key="3">
    <source>
        <dbReference type="SAM" id="MobiDB-lite"/>
    </source>
</evidence>
<evidence type="ECO:0000256" key="2">
    <source>
        <dbReference type="PROSITE-ProRule" id="PRU00335"/>
    </source>
</evidence>
<evidence type="ECO:0000313" key="6">
    <source>
        <dbReference type="Proteomes" id="UP000503540"/>
    </source>
</evidence>
<dbReference type="InterPro" id="IPR001647">
    <property type="entry name" value="HTH_TetR"/>
</dbReference>
<dbReference type="PANTHER" id="PTHR30055">
    <property type="entry name" value="HTH-TYPE TRANSCRIPTIONAL REGULATOR RUTR"/>
    <property type="match status" value="1"/>
</dbReference>
<dbReference type="KEGG" id="nah:F5544_41760"/>
<organism evidence="5 6">
    <name type="scientific">Nocardia arthritidis</name>
    <dbReference type="NCBI Taxonomy" id="228602"/>
    <lineage>
        <taxon>Bacteria</taxon>
        <taxon>Bacillati</taxon>
        <taxon>Actinomycetota</taxon>
        <taxon>Actinomycetes</taxon>
        <taxon>Mycobacteriales</taxon>
        <taxon>Nocardiaceae</taxon>
        <taxon>Nocardia</taxon>
    </lineage>
</organism>
<gene>
    <name evidence="5" type="ORF">F5544_41760</name>
</gene>
<dbReference type="RefSeq" id="WP_167478284.1">
    <property type="nucleotide sequence ID" value="NZ_CP046172.1"/>
</dbReference>
<dbReference type="Gene3D" id="1.10.357.10">
    <property type="entry name" value="Tetracycline Repressor, domain 2"/>
    <property type="match status" value="1"/>
</dbReference>
<sequence length="254" mass="28675">MKPPVHMRTHRRRGGGQRWREHNSERQTRILEAAVELLEENDPGVEVSIQQIAERAGLARSVVYRQFENREDLDSRIREFILDRYTAAIEEVLVLDPAKNSEEIILAVMRTVVRWAADHPRLYRFGQTGLVHGHAADETSPLIGRQHVAETLWNTFSSWTSMLAIDVTRYRPLVYGVAGLVEGVITQYLSTPDDSARPDQESIARLLTSSVWHLYAGHAADLGYHFDRTAQVGTVLSKLLSTAADQPVEAEPTE</sequence>
<dbReference type="AlphaFoldDB" id="A0A6G9YSG6"/>
<name>A0A6G9YSG6_9NOCA</name>
<feature type="region of interest" description="Disordered" evidence="3">
    <location>
        <begin position="1"/>
        <end position="24"/>
    </location>
</feature>
<feature type="compositionally biased region" description="Basic residues" evidence="3">
    <location>
        <begin position="1"/>
        <end position="15"/>
    </location>
</feature>
<evidence type="ECO:0000256" key="1">
    <source>
        <dbReference type="ARBA" id="ARBA00023125"/>
    </source>
</evidence>
<dbReference type="InterPro" id="IPR009057">
    <property type="entry name" value="Homeodomain-like_sf"/>
</dbReference>